<accession>A0A077ZIF8</accession>
<dbReference type="Pfam" id="PF03372">
    <property type="entry name" value="Exo_endo_phos"/>
    <property type="match status" value="1"/>
</dbReference>
<organism evidence="2 3">
    <name type="scientific">Trichuris trichiura</name>
    <name type="common">Whipworm</name>
    <name type="synonym">Trichocephalus trichiurus</name>
    <dbReference type="NCBI Taxonomy" id="36087"/>
    <lineage>
        <taxon>Eukaryota</taxon>
        <taxon>Metazoa</taxon>
        <taxon>Ecdysozoa</taxon>
        <taxon>Nematoda</taxon>
        <taxon>Enoplea</taxon>
        <taxon>Dorylaimia</taxon>
        <taxon>Trichinellida</taxon>
        <taxon>Trichuridae</taxon>
        <taxon>Trichuris</taxon>
    </lineage>
</organism>
<dbReference type="GO" id="GO:0000288">
    <property type="term" value="P:nuclear-transcribed mRNA catabolic process, deadenylation-dependent decay"/>
    <property type="evidence" value="ECO:0007669"/>
    <property type="project" value="TreeGrafter"/>
</dbReference>
<gene>
    <name evidence="2" type="ORF">TTRE_0000669501</name>
</gene>
<dbReference type="InterPro" id="IPR050410">
    <property type="entry name" value="CCR4/nocturin_mRNA_transcr"/>
</dbReference>
<sequence>MTLPSSTAAAAQTDQERIRLMKQLNAELLDQSVLYVLETEDKLKLLLPFATGVDKTELVFMRERKALATDTITRMVIKINHLKKPKRKQLRKKQTLSCNEFNDCVESQLTVKDVVVRDSVGNIVDSFSWSTEELFFHSKGYSMTIGEQVYRIVSEMPTITKLKVECDLMVGLSGYPIFSVRNGSRNDCQFYWYVKEMNETENGSSTCPSKQLELERLVLPGWTLRSKSCVFVPKEEDVGKEVCLVCFPNGSAGVGLPRAYLCGRPVGHGPASVIWKERHILCQKTPLPHDVIRLMSYNILADLYLDLKLPPDELYFKYCPVEYQRCGYRTSLLMNEIPGYKADLICLQEVDMRLFDGLWAPFLNEFGLCGNFHCKVGDITEGLAIFFNRDKFSLVKCENVVLSELVASRSSDFEYLDDCLKTNDEVQQLFMSRPQVLQFPDKHVSVLFCGDLNSTPEMSVHRLLTTGVVHKDDSDWRKGEFPGFDGLEIKTSLKMICLSDTSMLTNITENFFGCLDYVYASREFQVRNVFPAPPSEILFEHRGLPSVSGPSDHIPLLMDIEIDKNVCKN</sequence>
<dbReference type="InterPro" id="IPR005135">
    <property type="entry name" value="Endo/exonuclease/phosphatase"/>
</dbReference>
<evidence type="ECO:0000259" key="1">
    <source>
        <dbReference type="Pfam" id="PF03372"/>
    </source>
</evidence>
<dbReference type="OrthoDB" id="412787at2759"/>
<dbReference type="STRING" id="36087.A0A077ZIF8"/>
<dbReference type="GO" id="GO:0000175">
    <property type="term" value="F:3'-5'-RNA exonuclease activity"/>
    <property type="evidence" value="ECO:0007669"/>
    <property type="project" value="TreeGrafter"/>
</dbReference>
<dbReference type="SUPFAM" id="SSF56219">
    <property type="entry name" value="DNase I-like"/>
    <property type="match status" value="1"/>
</dbReference>
<evidence type="ECO:0000313" key="3">
    <source>
        <dbReference type="Proteomes" id="UP000030665"/>
    </source>
</evidence>
<dbReference type="AlphaFoldDB" id="A0A077ZIF8"/>
<dbReference type="Gene3D" id="4.10.60.20">
    <property type="match status" value="1"/>
</dbReference>
<feature type="domain" description="Endonuclease/exonuclease/phosphatase" evidence="1">
    <location>
        <begin position="295"/>
        <end position="553"/>
    </location>
</feature>
<dbReference type="Gene3D" id="3.60.10.10">
    <property type="entry name" value="Endonuclease/exonuclease/phosphatase"/>
    <property type="match status" value="1"/>
</dbReference>
<dbReference type="InterPro" id="IPR036691">
    <property type="entry name" value="Endo/exonu/phosph_ase_sf"/>
</dbReference>
<dbReference type="PANTHER" id="PTHR12121">
    <property type="entry name" value="CARBON CATABOLITE REPRESSOR PROTEIN 4"/>
    <property type="match status" value="1"/>
</dbReference>
<dbReference type="GO" id="GO:0004519">
    <property type="term" value="F:endonuclease activity"/>
    <property type="evidence" value="ECO:0007669"/>
    <property type="project" value="UniProtKB-KW"/>
</dbReference>
<reference evidence="2" key="1">
    <citation type="submission" date="2014-01" db="EMBL/GenBank/DDBJ databases">
        <authorList>
            <person name="Aslett M."/>
        </authorList>
    </citation>
    <scope>NUCLEOTIDE SEQUENCE</scope>
</reference>
<dbReference type="EMBL" id="HG806323">
    <property type="protein sequence ID" value="CDW58385.1"/>
    <property type="molecule type" value="Genomic_DNA"/>
</dbReference>
<dbReference type="Proteomes" id="UP000030665">
    <property type="component" value="Unassembled WGS sequence"/>
</dbReference>
<dbReference type="PANTHER" id="PTHR12121:SF37">
    <property type="entry name" value="2',5'-PHOSPHODIESTERASE 12"/>
    <property type="match status" value="1"/>
</dbReference>
<reference evidence="2" key="2">
    <citation type="submission" date="2014-03" db="EMBL/GenBank/DDBJ databases">
        <title>The whipworm genome and dual-species transcriptomics of an intimate host-pathogen interaction.</title>
        <authorList>
            <person name="Foth B.J."/>
            <person name="Tsai I.J."/>
            <person name="Reid A.J."/>
            <person name="Bancroft A.J."/>
            <person name="Nichol S."/>
            <person name="Tracey A."/>
            <person name="Holroyd N."/>
            <person name="Cotton J.A."/>
            <person name="Stanley E.J."/>
            <person name="Zarowiecki M."/>
            <person name="Liu J.Z."/>
            <person name="Huckvale T."/>
            <person name="Cooper P.J."/>
            <person name="Grencis R.K."/>
            <person name="Berriman M."/>
        </authorList>
    </citation>
    <scope>NUCLEOTIDE SEQUENCE [LARGE SCALE GENOMIC DNA]</scope>
</reference>
<name>A0A077ZIF8_TRITR</name>
<keyword evidence="2" id="KW-0255">Endonuclease</keyword>
<evidence type="ECO:0000313" key="2">
    <source>
        <dbReference type="EMBL" id="CDW58385.1"/>
    </source>
</evidence>
<keyword evidence="2" id="KW-0378">Hydrolase</keyword>
<keyword evidence="2" id="KW-0540">Nuclease</keyword>
<keyword evidence="3" id="KW-1185">Reference proteome</keyword>
<dbReference type="GO" id="GO:0005739">
    <property type="term" value="C:mitochondrion"/>
    <property type="evidence" value="ECO:0007669"/>
    <property type="project" value="TreeGrafter"/>
</dbReference>
<proteinExistence type="predicted"/>
<keyword evidence="2" id="KW-0269">Exonuclease</keyword>
<protein>
    <submittedName>
        <fullName evidence="2">Endonuclease:exonuclease:phosphatase family</fullName>
    </submittedName>
</protein>